<evidence type="ECO:0000313" key="13">
    <source>
        <dbReference type="EMBL" id="RGC17667.1"/>
    </source>
</evidence>
<sequence>MKWFSINGILTEMKRIRWPKAKDLARDSVTVFGFVAFLALFFYLCQVVSSGFLKLIGIV</sequence>
<dbReference type="EMBL" id="QVEV01000004">
    <property type="protein sequence ID" value="RGC17667.1"/>
    <property type="molecule type" value="Genomic_DNA"/>
</dbReference>
<dbReference type="InterPro" id="IPR038379">
    <property type="entry name" value="SecE_sf"/>
</dbReference>
<feature type="transmembrane region" description="Helical" evidence="8">
    <location>
        <begin position="24"/>
        <end position="44"/>
    </location>
</feature>
<dbReference type="EMBL" id="WWTN01000009">
    <property type="protein sequence ID" value="MZH55569.1"/>
    <property type="molecule type" value="Genomic_DNA"/>
</dbReference>
<dbReference type="Proteomes" id="UP001203972">
    <property type="component" value="Unassembled WGS sequence"/>
</dbReference>
<evidence type="ECO:0000313" key="15">
    <source>
        <dbReference type="Proteomes" id="UP000260025"/>
    </source>
</evidence>
<evidence type="ECO:0000256" key="5">
    <source>
        <dbReference type="ARBA" id="ARBA00022989"/>
    </source>
</evidence>
<reference evidence="10" key="5">
    <citation type="journal article" date="2022" name="Clin. Infect. Dis.">
        <title>Association between Clostridium innocuum and antibiotic-associated diarrhea in adults and children: A cross-sectional study and comparative genomics analysis.</title>
        <authorList>
            <person name="Cherny K.E."/>
            <person name="Muscat E.B."/>
            <person name="Balaji A."/>
            <person name="Mukherjee J."/>
            <person name="Ozer E.A."/>
            <person name="Angarone M.P."/>
            <person name="Hauser A.R."/>
            <person name="Sichel J.S."/>
            <person name="Amponsah E."/>
            <person name="Kociolek L.K."/>
        </authorList>
    </citation>
    <scope>NUCLEOTIDE SEQUENCE</scope>
    <source>
        <strain evidence="10">NU1-AC-029v</strain>
    </source>
</reference>
<dbReference type="Proteomes" id="UP000503330">
    <property type="component" value="Chromosome"/>
</dbReference>
<gene>
    <name evidence="10" type="primary">secE</name>
    <name evidence="9" type="ORF">CIAN88_02200</name>
    <name evidence="13" type="ORF">DXA38_04975</name>
    <name evidence="12" type="ORF">G4D54_19935</name>
    <name evidence="11" type="ORF">GT664_07315</name>
    <name evidence="10" type="ORF">MKC95_01395</name>
</gene>
<dbReference type="OrthoDB" id="1654673at2"/>
<evidence type="ECO:0000256" key="7">
    <source>
        <dbReference type="ARBA" id="ARBA00023136"/>
    </source>
</evidence>
<evidence type="ECO:0000256" key="3">
    <source>
        <dbReference type="ARBA" id="ARBA00022692"/>
    </source>
</evidence>
<keyword evidence="7 8" id="KW-0472">Membrane</keyword>
<keyword evidence="5 8" id="KW-1133">Transmembrane helix</keyword>
<dbReference type="AlphaFoldDB" id="A0A099IAU8"/>
<evidence type="ECO:0000256" key="1">
    <source>
        <dbReference type="ARBA" id="ARBA00004370"/>
    </source>
</evidence>
<evidence type="ECO:0000313" key="9">
    <source>
        <dbReference type="EMBL" id="KGJ54780.1"/>
    </source>
</evidence>
<dbReference type="GO" id="GO:0006605">
    <property type="term" value="P:protein targeting"/>
    <property type="evidence" value="ECO:0007669"/>
    <property type="project" value="InterPro"/>
</dbReference>
<evidence type="ECO:0000256" key="4">
    <source>
        <dbReference type="ARBA" id="ARBA00022927"/>
    </source>
</evidence>
<reference evidence="9 14" key="1">
    <citation type="submission" date="2014-08" db="EMBL/GenBank/DDBJ databases">
        <title>Clostridium innocuum, an unnegligible vancomycin-resistant pathogen causing extra-intestinal infections.</title>
        <authorList>
            <person name="Feng Y."/>
            <person name="Chiu C.-H."/>
        </authorList>
    </citation>
    <scope>NUCLEOTIDE SEQUENCE [LARGE SCALE GENOMIC DNA]</scope>
    <source>
        <strain evidence="9 14">AN88</strain>
    </source>
</reference>
<dbReference type="EMBL" id="JQIF01000009">
    <property type="protein sequence ID" value="KGJ54780.1"/>
    <property type="molecule type" value="Genomic_DNA"/>
</dbReference>
<dbReference type="GO" id="GO:0006886">
    <property type="term" value="P:intracellular protein transport"/>
    <property type="evidence" value="ECO:0007669"/>
    <property type="project" value="InterPro"/>
</dbReference>
<evidence type="ECO:0000256" key="6">
    <source>
        <dbReference type="ARBA" id="ARBA00023010"/>
    </source>
</evidence>
<dbReference type="EMBL" id="CP048838">
    <property type="protein sequence ID" value="QJA04536.1"/>
    <property type="molecule type" value="Genomic_DNA"/>
</dbReference>
<keyword evidence="3 8" id="KW-0812">Transmembrane</keyword>
<comment type="subcellular location">
    <subcellularLocation>
        <location evidence="1">Membrane</location>
    </subcellularLocation>
</comment>
<keyword evidence="2" id="KW-0813">Transport</keyword>
<dbReference type="Proteomes" id="UP000604383">
    <property type="component" value="Unassembled WGS sequence"/>
</dbReference>
<evidence type="ECO:0000256" key="2">
    <source>
        <dbReference type="ARBA" id="ARBA00022448"/>
    </source>
</evidence>
<dbReference type="RefSeq" id="WP_002605976.1">
    <property type="nucleotide sequence ID" value="NZ_AP025565.1"/>
</dbReference>
<reference evidence="12 16" key="4">
    <citation type="submission" date="2020-02" db="EMBL/GenBank/DDBJ databases">
        <authorList>
            <person name="Kociolek L.K."/>
            <person name="Ozer E.A."/>
        </authorList>
    </citation>
    <scope>NUCLEOTIDE SEQUENCE [LARGE SCALE GENOMIC DNA]</scope>
    <source>
        <strain evidence="12 16">ATCC 14501</strain>
    </source>
</reference>
<dbReference type="GO" id="GO:0009306">
    <property type="term" value="P:protein secretion"/>
    <property type="evidence" value="ECO:0007669"/>
    <property type="project" value="InterPro"/>
</dbReference>
<keyword evidence="4" id="KW-0653">Protein transport</keyword>
<dbReference type="InterPro" id="IPR001901">
    <property type="entry name" value="Translocase_SecE/Sec61-g"/>
</dbReference>
<dbReference type="InterPro" id="IPR005807">
    <property type="entry name" value="SecE_bac"/>
</dbReference>
<dbReference type="Gene3D" id="1.20.5.1030">
    <property type="entry name" value="Preprotein translocase secy subunit"/>
    <property type="match status" value="1"/>
</dbReference>
<dbReference type="Proteomes" id="UP000030008">
    <property type="component" value="Unassembled WGS sequence"/>
</dbReference>
<evidence type="ECO:0000313" key="11">
    <source>
        <dbReference type="EMBL" id="MZH55569.1"/>
    </source>
</evidence>
<evidence type="ECO:0000313" key="14">
    <source>
        <dbReference type="Proteomes" id="UP000030008"/>
    </source>
</evidence>
<evidence type="ECO:0000313" key="10">
    <source>
        <dbReference type="EMBL" id="MCR0231422.1"/>
    </source>
</evidence>
<dbReference type="Pfam" id="PF00584">
    <property type="entry name" value="SecE"/>
    <property type="match status" value="1"/>
</dbReference>
<dbReference type="Proteomes" id="UP000260025">
    <property type="component" value="Unassembled WGS sequence"/>
</dbReference>
<keyword evidence="6" id="KW-0811">Translocation</keyword>
<dbReference type="NCBIfam" id="TIGR00964">
    <property type="entry name" value="secE_bact"/>
    <property type="match status" value="1"/>
</dbReference>
<dbReference type="GO" id="GO:0016020">
    <property type="term" value="C:membrane"/>
    <property type="evidence" value="ECO:0007669"/>
    <property type="project" value="UniProtKB-SubCell"/>
</dbReference>
<dbReference type="GeneID" id="61927858"/>
<proteinExistence type="predicted"/>
<dbReference type="GO" id="GO:0008320">
    <property type="term" value="F:protein transmembrane transporter activity"/>
    <property type="evidence" value="ECO:0007669"/>
    <property type="project" value="InterPro"/>
</dbReference>
<protein>
    <submittedName>
        <fullName evidence="9">Preprotein translocase subunit SecE</fullName>
    </submittedName>
</protein>
<evidence type="ECO:0000313" key="12">
    <source>
        <dbReference type="EMBL" id="QJA04536.1"/>
    </source>
</evidence>
<organism evidence="9 14">
    <name type="scientific">Clostridium innocuum</name>
    <dbReference type="NCBI Taxonomy" id="1522"/>
    <lineage>
        <taxon>Bacteria</taxon>
        <taxon>Bacillati</taxon>
        <taxon>Bacillota</taxon>
        <taxon>Clostridia</taxon>
        <taxon>Eubacteriales</taxon>
        <taxon>Clostridiaceae</taxon>
        <taxon>Clostridium</taxon>
    </lineage>
</organism>
<reference evidence="11" key="3">
    <citation type="journal article" date="2019" name="Nat. Med.">
        <title>A library of human gut bacterial isolates paired with longitudinal multiomics data enables mechanistic microbiome research.</title>
        <authorList>
            <person name="Poyet M."/>
            <person name="Groussin M."/>
            <person name="Gibbons S.M."/>
            <person name="Avila-Pacheco J."/>
            <person name="Jiang X."/>
            <person name="Kearney S.M."/>
            <person name="Perrotta A.R."/>
            <person name="Berdy B."/>
            <person name="Zhao S."/>
            <person name="Lieberman T.D."/>
            <person name="Swanson P.K."/>
            <person name="Smith M."/>
            <person name="Roesemann S."/>
            <person name="Alexander J.E."/>
            <person name="Rich S.A."/>
            <person name="Livny J."/>
            <person name="Vlamakis H."/>
            <person name="Clish C."/>
            <person name="Bullock K."/>
            <person name="Deik A."/>
            <person name="Scott J."/>
            <person name="Pierce K.A."/>
            <person name="Xavier R.J."/>
            <person name="Alm E.J."/>
        </authorList>
    </citation>
    <scope>NUCLEOTIDE SEQUENCE</scope>
    <source>
        <strain evidence="11">BIOML-A12</strain>
    </source>
</reference>
<evidence type="ECO:0000256" key="8">
    <source>
        <dbReference type="SAM" id="Phobius"/>
    </source>
</evidence>
<name>A0A099IAU8_CLOIN</name>
<accession>A0A099IAU8</accession>
<dbReference type="EMBL" id="JAKTMA010000002">
    <property type="protein sequence ID" value="MCR0231422.1"/>
    <property type="molecule type" value="Genomic_DNA"/>
</dbReference>
<evidence type="ECO:0000313" key="16">
    <source>
        <dbReference type="Proteomes" id="UP000503330"/>
    </source>
</evidence>
<reference evidence="13 15" key="2">
    <citation type="submission" date="2018-08" db="EMBL/GenBank/DDBJ databases">
        <title>A genome reference for cultivated species of the human gut microbiota.</title>
        <authorList>
            <person name="Zou Y."/>
            <person name="Xue W."/>
            <person name="Luo G."/>
        </authorList>
    </citation>
    <scope>NUCLEOTIDE SEQUENCE [LARGE SCALE GENOMIC DNA]</scope>
    <source>
        <strain evidence="13 15">OF01-2LB</strain>
    </source>
</reference>